<dbReference type="Proteomes" id="UP000037931">
    <property type="component" value="Unassembled WGS sequence"/>
</dbReference>
<evidence type="ECO:0000259" key="11">
    <source>
        <dbReference type="PROSITE" id="PS51007"/>
    </source>
</evidence>
<proteinExistence type="predicted"/>
<dbReference type="OrthoDB" id="9811281at2"/>
<gene>
    <name evidence="12" type="ORF">PF66_05653</name>
</gene>
<feature type="binding site" description="axial binding residue" evidence="10">
    <location>
        <position position="61"/>
    </location>
    <ligand>
        <name>heme c</name>
        <dbReference type="ChEBI" id="CHEBI:61717"/>
        <label>1</label>
    </ligand>
    <ligandPart>
        <name>Fe</name>
        <dbReference type="ChEBI" id="CHEBI:18248"/>
    </ligandPart>
</feature>
<evidence type="ECO:0000256" key="8">
    <source>
        <dbReference type="ARBA" id="ARBA00023136"/>
    </source>
</evidence>
<protein>
    <submittedName>
        <fullName evidence="12">Cytochrome c, mono-and diheme variants family</fullName>
    </submittedName>
</protein>
<evidence type="ECO:0000256" key="7">
    <source>
        <dbReference type="ARBA" id="ARBA00023004"/>
    </source>
</evidence>
<feature type="binding site" description="axial binding residue" evidence="10">
    <location>
        <position position="330"/>
    </location>
    <ligand>
        <name>heme c</name>
        <dbReference type="ChEBI" id="CHEBI:61717"/>
        <label>3</label>
    </ligand>
    <ligandPart>
        <name>Fe</name>
        <dbReference type="ChEBI" id="CHEBI:18248"/>
    </ligandPart>
</feature>
<keyword evidence="3 9" id="KW-0349">Heme</keyword>
<dbReference type="SUPFAM" id="SSF46626">
    <property type="entry name" value="Cytochrome c"/>
    <property type="match status" value="3"/>
</dbReference>
<comment type="cofactor">
    <cofactor evidence="9">
        <name>heme c</name>
        <dbReference type="ChEBI" id="CHEBI:61717"/>
    </cofactor>
    <text evidence="9">Binds 3 heme c groups covalently per subunit.</text>
</comment>
<dbReference type="PANTHER" id="PTHR35008:SF8">
    <property type="entry name" value="ALCOHOL DEHYDROGENASE CYTOCHROME C SUBUNIT"/>
    <property type="match status" value="1"/>
</dbReference>
<comment type="subcellular location">
    <subcellularLocation>
        <location evidence="1">Cell membrane</location>
    </subcellularLocation>
</comment>
<dbReference type="EMBL" id="JSYZ01000026">
    <property type="protein sequence ID" value="KPA87702.1"/>
    <property type="molecule type" value="Genomic_DNA"/>
</dbReference>
<evidence type="ECO:0000256" key="2">
    <source>
        <dbReference type="ARBA" id="ARBA00022475"/>
    </source>
</evidence>
<feature type="binding site" description="covalent" evidence="9">
    <location>
        <position position="57"/>
    </location>
    <ligand>
        <name>heme c</name>
        <dbReference type="ChEBI" id="CHEBI:61717"/>
        <label>1</label>
    </ligand>
</feature>
<dbReference type="GO" id="GO:0009055">
    <property type="term" value="F:electron transfer activity"/>
    <property type="evidence" value="ECO:0007669"/>
    <property type="project" value="InterPro"/>
</dbReference>
<dbReference type="PATRIC" id="fig|50340.43.peg.3371"/>
<evidence type="ECO:0000256" key="1">
    <source>
        <dbReference type="ARBA" id="ARBA00004236"/>
    </source>
</evidence>
<keyword evidence="13" id="KW-1185">Reference proteome</keyword>
<dbReference type="STRING" id="50340.PF66_05653"/>
<feature type="domain" description="Cytochrome c" evidence="11">
    <location>
        <begin position="188"/>
        <end position="295"/>
    </location>
</feature>
<dbReference type="GO" id="GO:0016614">
    <property type="term" value="F:oxidoreductase activity, acting on CH-OH group of donors"/>
    <property type="evidence" value="ECO:0007669"/>
    <property type="project" value="InterPro"/>
</dbReference>
<dbReference type="InterPro" id="IPR036909">
    <property type="entry name" value="Cyt_c-like_dom_sf"/>
</dbReference>
<dbReference type="Pfam" id="PF13442">
    <property type="entry name" value="Cytochrome_CBB3"/>
    <property type="match status" value="1"/>
</dbReference>
<keyword evidence="6" id="KW-0677">Repeat</keyword>
<dbReference type="InterPro" id="IPR014353">
    <property type="entry name" value="Membr-bd_ADH_cyt_c"/>
</dbReference>
<keyword evidence="2" id="KW-1003">Cell membrane</keyword>
<evidence type="ECO:0000256" key="10">
    <source>
        <dbReference type="PIRSR" id="PIRSR000018-51"/>
    </source>
</evidence>
<feature type="binding site" description="covalent" evidence="9">
    <location>
        <position position="60"/>
    </location>
    <ligand>
        <name>heme c</name>
        <dbReference type="ChEBI" id="CHEBI:61717"/>
        <label>1</label>
    </ligand>
</feature>
<comment type="caution">
    <text evidence="12">The sequence shown here is derived from an EMBL/GenBank/DDBJ whole genome shotgun (WGS) entry which is preliminary data.</text>
</comment>
<evidence type="ECO:0000313" key="12">
    <source>
        <dbReference type="EMBL" id="KPA87702.1"/>
    </source>
</evidence>
<dbReference type="InterPro" id="IPR051459">
    <property type="entry name" value="Cytochrome_c-type_DH"/>
</dbReference>
<feature type="binding site" description="covalent" evidence="9">
    <location>
        <position position="206"/>
    </location>
    <ligand>
        <name>heme c</name>
        <dbReference type="ChEBI" id="CHEBI:61717"/>
        <label>2</label>
    </ligand>
</feature>
<evidence type="ECO:0000256" key="4">
    <source>
        <dbReference type="ARBA" id="ARBA00022723"/>
    </source>
</evidence>
<keyword evidence="7 10" id="KW-0408">Iron</keyword>
<keyword evidence="5" id="KW-0732">Signal</keyword>
<dbReference type="Pfam" id="PF00034">
    <property type="entry name" value="Cytochrom_C"/>
    <property type="match status" value="1"/>
</dbReference>
<dbReference type="InterPro" id="IPR009056">
    <property type="entry name" value="Cyt_c-like_dom"/>
</dbReference>
<evidence type="ECO:0000313" key="13">
    <source>
        <dbReference type="Proteomes" id="UP000037931"/>
    </source>
</evidence>
<keyword evidence="4 10" id="KW-0479">Metal-binding</keyword>
<organism evidence="12 13">
    <name type="scientific">Pseudomonas asplenii</name>
    <dbReference type="NCBI Taxonomy" id="53407"/>
    <lineage>
        <taxon>Bacteria</taxon>
        <taxon>Pseudomonadati</taxon>
        <taxon>Pseudomonadota</taxon>
        <taxon>Gammaproteobacteria</taxon>
        <taxon>Pseudomonadales</taxon>
        <taxon>Pseudomonadaceae</taxon>
        <taxon>Pseudomonas</taxon>
    </lineage>
</organism>
<feature type="binding site" description="axial binding residue" evidence="10">
    <location>
        <position position="207"/>
    </location>
    <ligand>
        <name>heme c</name>
        <dbReference type="ChEBI" id="CHEBI:61717"/>
        <label>2</label>
    </ligand>
    <ligandPart>
        <name>Fe</name>
        <dbReference type="ChEBI" id="CHEBI:18248"/>
    </ligandPart>
</feature>
<feature type="binding site" description="covalent" evidence="9">
    <location>
        <position position="326"/>
    </location>
    <ligand>
        <name>heme c</name>
        <dbReference type="ChEBI" id="CHEBI:61717"/>
        <label>3</label>
    </ligand>
</feature>
<feature type="domain" description="Cytochrome c" evidence="11">
    <location>
        <begin position="43"/>
        <end position="146"/>
    </location>
</feature>
<dbReference type="PIRSF" id="PIRSF000018">
    <property type="entry name" value="Mb_ADH_cyt_c"/>
    <property type="match status" value="1"/>
</dbReference>
<dbReference type="PANTHER" id="PTHR35008">
    <property type="entry name" value="BLL4482 PROTEIN-RELATED"/>
    <property type="match status" value="1"/>
</dbReference>
<feature type="domain" description="Cytochrome c" evidence="11">
    <location>
        <begin position="313"/>
        <end position="401"/>
    </location>
</feature>
<feature type="binding site" description="covalent" evidence="9">
    <location>
        <position position="203"/>
    </location>
    <ligand>
        <name>heme c</name>
        <dbReference type="ChEBI" id="CHEBI:61717"/>
        <label>2</label>
    </ligand>
</feature>
<dbReference type="Gene3D" id="1.10.760.10">
    <property type="entry name" value="Cytochrome c-like domain"/>
    <property type="match status" value="3"/>
</dbReference>
<reference evidence="12 13" key="1">
    <citation type="journal article" date="2015" name="PLoS ONE">
        <title>Rice-Infecting Pseudomonas Genomes Are Highly Accessorized and Harbor Multiple Putative Virulence Mechanisms to Cause Sheath Brown Rot.</title>
        <authorList>
            <person name="Quibod I.L."/>
            <person name="Grande G."/>
            <person name="Oreiro E.G."/>
            <person name="Borja F.N."/>
            <person name="Dossa G.S."/>
            <person name="Mauleon R."/>
            <person name="Cruz C.V."/>
            <person name="Oliva R."/>
        </authorList>
    </citation>
    <scope>NUCLEOTIDE SEQUENCE [LARGE SCALE GENOMIC DNA]</scope>
    <source>
        <strain evidence="12 13">IRRI 6609</strain>
    </source>
</reference>
<evidence type="ECO:0000256" key="5">
    <source>
        <dbReference type="ARBA" id="ARBA00022729"/>
    </source>
</evidence>
<dbReference type="GO" id="GO:0020037">
    <property type="term" value="F:heme binding"/>
    <property type="evidence" value="ECO:0007669"/>
    <property type="project" value="InterPro"/>
</dbReference>
<evidence type="ECO:0000256" key="9">
    <source>
        <dbReference type="PIRSR" id="PIRSR000018-50"/>
    </source>
</evidence>
<accession>A0A0N0VIH4</accession>
<keyword evidence="8" id="KW-0472">Membrane</keyword>
<dbReference type="GO" id="GO:0005506">
    <property type="term" value="F:iron ion binding"/>
    <property type="evidence" value="ECO:0007669"/>
    <property type="project" value="InterPro"/>
</dbReference>
<evidence type="ECO:0000256" key="3">
    <source>
        <dbReference type="ARBA" id="ARBA00022617"/>
    </source>
</evidence>
<dbReference type="AlphaFoldDB" id="A0A0N0VIH4"/>
<dbReference type="GO" id="GO:0005886">
    <property type="term" value="C:plasma membrane"/>
    <property type="evidence" value="ECO:0007669"/>
    <property type="project" value="UniProtKB-SubCell"/>
</dbReference>
<name>A0A0N0VIH4_9PSED</name>
<dbReference type="PROSITE" id="PS51007">
    <property type="entry name" value="CYTC"/>
    <property type="match status" value="3"/>
</dbReference>
<feature type="binding site" description="covalent" evidence="9">
    <location>
        <position position="329"/>
    </location>
    <ligand>
        <name>heme c</name>
        <dbReference type="ChEBI" id="CHEBI:61717"/>
        <label>3</label>
    </ligand>
</feature>
<sequence>MSCRKLLATAAVALGVGGAAVAFWLMWRPAIDPIERPPAFDAAQVARGARVVVAGDCAVCHTRPGGKYLAGGLPLVTPFGTLYSTNITPDAETGIGKWSLQAFQRAMREGVSRDGHFLYPAFPYKHYRLLDDQDIADAYSYLMSGPAVHEPATPNRMSFPMNIRPLVSGWNLLFLPTAPFEATAQQSPQWNRGRYLVEGAGHCGGCHTPLNFLGAQKDSQALSGGVVDGWAAPSLLGLASRENPWTQAQLVGYLQARVVPEQGTAAGPMRPVSQELARLPQSDVEAIAGYLLSLPAEEARAPVKAPGIAAPAATTDLGRDLFQGACAGCHGASAPMRKIDGRPALAATSAVQARDARNFIKTVLEGIPPTPGEPGPAMPPFAASLGDRQLAALAAFVRHQANPDQPWRDVDSTIQALREETR</sequence>
<evidence type="ECO:0000256" key="6">
    <source>
        <dbReference type="ARBA" id="ARBA00022737"/>
    </source>
</evidence>